<organism evidence="1 2">
    <name type="scientific">Psilocybe cf. subviscida</name>
    <dbReference type="NCBI Taxonomy" id="2480587"/>
    <lineage>
        <taxon>Eukaryota</taxon>
        <taxon>Fungi</taxon>
        <taxon>Dikarya</taxon>
        <taxon>Basidiomycota</taxon>
        <taxon>Agaricomycotina</taxon>
        <taxon>Agaricomycetes</taxon>
        <taxon>Agaricomycetidae</taxon>
        <taxon>Agaricales</taxon>
        <taxon>Agaricineae</taxon>
        <taxon>Strophariaceae</taxon>
        <taxon>Psilocybe</taxon>
    </lineage>
</organism>
<dbReference type="AlphaFoldDB" id="A0A8H5BAK8"/>
<keyword evidence="2" id="KW-1185">Reference proteome</keyword>
<gene>
    <name evidence="1" type="ORF">D9619_008411</name>
</gene>
<evidence type="ECO:0000313" key="1">
    <source>
        <dbReference type="EMBL" id="KAF5319682.1"/>
    </source>
</evidence>
<proteinExistence type="predicted"/>
<accession>A0A8H5BAK8</accession>
<evidence type="ECO:0008006" key="3">
    <source>
        <dbReference type="Google" id="ProtNLM"/>
    </source>
</evidence>
<evidence type="ECO:0000313" key="2">
    <source>
        <dbReference type="Proteomes" id="UP000567179"/>
    </source>
</evidence>
<dbReference type="EMBL" id="JAACJJ010000029">
    <property type="protein sequence ID" value="KAF5319682.1"/>
    <property type="molecule type" value="Genomic_DNA"/>
</dbReference>
<protein>
    <recommendedName>
        <fullName evidence="3">Fungal N-terminal domain-containing protein</fullName>
    </recommendedName>
</protein>
<sequence length="603" mass="67654">MDPFSATLAVVSLATAVKDMVELGQKIHESFAKVSKNLRKAQRVANDIKEMVEKIKVFYDNHTDILNNMESFRVALLGLLDKFRSFETSILPLLPKTGQRRLGIFIRGWLNNNKIQENISDLQSDIVEVILKYTMDSAMRTEVQLENNHQETSKGLTGIAQSLEVLEIVRKDVSTLRTIATTTMTHYSSESSVTTSDELNRNIIMFAKSTLSTSAPMLRTPNVITEELMTTAYIRLQFNSIAMIVEKMSIQPASPLTKTASNCDISFQLIPAVKEASMDVTHLRHHVVRQVTHARDLLESKRIHTISDIHDGAMALNSLFAGLRKLGMHQECILVSNWVIKLSRMSMLAGASSKQPDRAAHLALYLLNQSMDYNTIGDTIQSLQAVQEAYTITQNLRNHYGSEVHFQILYAEVLLRYVGLVDNKRSIQISVEAIQVLEDIFNVQGFTQSILHEKIEGGVQPRSSFVDHLFLAAPPIPAIRNYALALRRLGNYLCIDGHPQSGVDMAHLAIALCKKMVSIHGHEYKADLAFALSWLVQSRSADLIPAEKLVVMAEECVQLLRELAEKNPVYYARQLRVRMGLPFPPNTPVMVDLNTRNGVKSHL</sequence>
<dbReference type="Proteomes" id="UP000567179">
    <property type="component" value="Unassembled WGS sequence"/>
</dbReference>
<dbReference type="OrthoDB" id="10682296at2759"/>
<name>A0A8H5BAK8_9AGAR</name>
<comment type="caution">
    <text evidence="1">The sequence shown here is derived from an EMBL/GenBank/DDBJ whole genome shotgun (WGS) entry which is preliminary data.</text>
</comment>
<reference evidence="1 2" key="1">
    <citation type="journal article" date="2020" name="ISME J.">
        <title>Uncovering the hidden diversity of litter-decomposition mechanisms in mushroom-forming fungi.</title>
        <authorList>
            <person name="Floudas D."/>
            <person name="Bentzer J."/>
            <person name="Ahren D."/>
            <person name="Johansson T."/>
            <person name="Persson P."/>
            <person name="Tunlid A."/>
        </authorList>
    </citation>
    <scope>NUCLEOTIDE SEQUENCE [LARGE SCALE GENOMIC DNA]</scope>
    <source>
        <strain evidence="1 2">CBS 101986</strain>
    </source>
</reference>